<proteinExistence type="predicted"/>
<dbReference type="InterPro" id="IPR011008">
    <property type="entry name" value="Dimeric_a/b-barrel"/>
</dbReference>
<gene>
    <name evidence="1" type="ORF">SAMN02745941_02783</name>
</gene>
<dbReference type="RefSeq" id="WP_073020305.1">
    <property type="nucleotide sequence ID" value="NZ_FQXU01000008.1"/>
</dbReference>
<dbReference type="AlphaFoldDB" id="A0A1M5ZCG2"/>
<accession>A0A1M5ZCG2</accession>
<dbReference type="SUPFAM" id="SSF54909">
    <property type="entry name" value="Dimeric alpha+beta barrel"/>
    <property type="match status" value="1"/>
</dbReference>
<evidence type="ECO:0008006" key="3">
    <source>
        <dbReference type="Google" id="ProtNLM"/>
    </source>
</evidence>
<protein>
    <recommendedName>
        <fullName evidence="3">YCII-related domain-containing protein</fullName>
    </recommendedName>
</protein>
<name>A0A1M5ZCG2_9CLOT</name>
<dbReference type="EMBL" id="FQXU01000008">
    <property type="protein sequence ID" value="SHI21888.1"/>
    <property type="molecule type" value="Genomic_DNA"/>
</dbReference>
<evidence type="ECO:0000313" key="1">
    <source>
        <dbReference type="EMBL" id="SHI21888.1"/>
    </source>
</evidence>
<reference evidence="1 2" key="1">
    <citation type="submission" date="2016-11" db="EMBL/GenBank/DDBJ databases">
        <authorList>
            <person name="Jaros S."/>
            <person name="Januszkiewicz K."/>
            <person name="Wedrychowicz H."/>
        </authorList>
    </citation>
    <scope>NUCLEOTIDE SEQUENCE [LARGE SCALE GENOMIC DNA]</scope>
    <source>
        <strain evidence="1 2">DSM 6191</strain>
    </source>
</reference>
<evidence type="ECO:0000313" key="2">
    <source>
        <dbReference type="Proteomes" id="UP000184241"/>
    </source>
</evidence>
<dbReference type="Proteomes" id="UP000184241">
    <property type="component" value="Unassembled WGS sequence"/>
</dbReference>
<sequence length="91" mass="10569">MKKTSGIFVKINYKLDKENKGYIKDNRSNSKSNAFSKYLLCGGKYNKDGGTMIFQVEDLREAEEIINNNPFKVASFYSYEILSKNYINLYN</sequence>
<organism evidence="1 2">
    <name type="scientific">Clostridium intestinale DSM 6191</name>
    <dbReference type="NCBI Taxonomy" id="1121320"/>
    <lineage>
        <taxon>Bacteria</taxon>
        <taxon>Bacillati</taxon>
        <taxon>Bacillota</taxon>
        <taxon>Clostridia</taxon>
        <taxon>Eubacteriales</taxon>
        <taxon>Clostridiaceae</taxon>
        <taxon>Clostridium</taxon>
    </lineage>
</organism>